<evidence type="ECO:0000313" key="2">
    <source>
        <dbReference type="EMBL" id="ADE14862.1"/>
    </source>
</evidence>
<sequence>MSPDMAGFLIDANLLYRFALWQGPEYRHVFDLDDTWPDSEIWEYAKAEGLTLVTKDADFSARAMVSEPPPRVIHLRIGNLRIRDFHSLLQQIWPQVLVLNTTHRLLTVYPDRIEGVRF</sequence>
<dbReference type="RefSeq" id="WP_013032749.1">
    <property type="nucleotide sequence ID" value="NC_013960.1"/>
</dbReference>
<dbReference type="eggNOG" id="COG4634">
    <property type="taxonomic scope" value="Bacteria"/>
</dbReference>
<dbReference type="InterPro" id="IPR041049">
    <property type="entry name" value="DUF5615"/>
</dbReference>
<dbReference type="Pfam" id="PF18480">
    <property type="entry name" value="DUF5615"/>
    <property type="match status" value="1"/>
</dbReference>
<dbReference type="STRING" id="472759.Nhal_1738"/>
<gene>
    <name evidence="2" type="ordered locus">Nhal_1738</name>
</gene>
<dbReference type="AlphaFoldDB" id="D5C2K3"/>
<name>D5C2K3_NITHN</name>
<evidence type="ECO:0000259" key="1">
    <source>
        <dbReference type="Pfam" id="PF18480"/>
    </source>
</evidence>
<reference evidence="3" key="1">
    <citation type="submission" date="2010-04" db="EMBL/GenBank/DDBJ databases">
        <title>Complete genome sequence of Nitrosococcus halophilus Nc4, a salt-adapted, aerobic obligate ammonia-oxidizing sulfur purple bacterium.</title>
        <authorList>
            <consortium name="US DOE Joint Genome Institute"/>
            <person name="Campbell M.A."/>
            <person name="Malfatti S.A."/>
            <person name="Chain P.S.G."/>
            <person name="Heidelberg J.F."/>
            <person name="Ward B.B."/>
            <person name="Klotz M.G."/>
        </authorList>
    </citation>
    <scope>NUCLEOTIDE SEQUENCE [LARGE SCALE GENOMIC DNA]</scope>
    <source>
        <strain evidence="3">Nc4</strain>
    </source>
</reference>
<protein>
    <recommendedName>
        <fullName evidence="1">DUF5615 domain-containing protein</fullName>
    </recommendedName>
</protein>
<evidence type="ECO:0000313" key="3">
    <source>
        <dbReference type="Proteomes" id="UP000001844"/>
    </source>
</evidence>
<accession>D5C2K3</accession>
<feature type="domain" description="DUF5615" evidence="1">
    <location>
        <begin position="8"/>
        <end position="108"/>
    </location>
</feature>
<dbReference type="HOGENOM" id="CLU_150003_3_3_6"/>
<organism evidence="2 3">
    <name type="scientific">Nitrosococcus halophilus (strain Nc4)</name>
    <dbReference type="NCBI Taxonomy" id="472759"/>
    <lineage>
        <taxon>Bacteria</taxon>
        <taxon>Pseudomonadati</taxon>
        <taxon>Pseudomonadota</taxon>
        <taxon>Gammaproteobacteria</taxon>
        <taxon>Chromatiales</taxon>
        <taxon>Chromatiaceae</taxon>
        <taxon>Nitrosococcus</taxon>
    </lineage>
</organism>
<keyword evidence="3" id="KW-1185">Reference proteome</keyword>
<dbReference type="KEGG" id="nhl:Nhal_1738"/>
<dbReference type="EMBL" id="CP001798">
    <property type="protein sequence ID" value="ADE14862.1"/>
    <property type="molecule type" value="Genomic_DNA"/>
</dbReference>
<proteinExistence type="predicted"/>
<dbReference type="Proteomes" id="UP000001844">
    <property type="component" value="Chromosome"/>
</dbReference>